<dbReference type="RefSeq" id="WP_330430469.1">
    <property type="nucleotide sequence ID" value="NZ_JAZDUF010000001.1"/>
</dbReference>
<evidence type="ECO:0000313" key="6">
    <source>
        <dbReference type="Proteomes" id="UP001347146"/>
    </source>
</evidence>
<reference evidence="5 6" key="1">
    <citation type="submission" date="2024-01" db="EMBL/GenBank/DDBJ databases">
        <title>Draft genome sequence of Gordonia sp. LSe1-13.</title>
        <authorList>
            <person name="Suphannarot A."/>
            <person name="Mingma R."/>
        </authorList>
    </citation>
    <scope>NUCLEOTIDE SEQUENCE [LARGE SCALE GENOMIC DNA]</scope>
    <source>
        <strain evidence="5 6">LSe1-13</strain>
    </source>
</reference>
<sequence>MSRLEQMRIPGDPDWDAASAAVSDAYFPHQLNPRESRSSASQADVSLTVIGPLRIARIGWGAEVAIHTDHPGAYGINVPLGGVLETQVGGHSVVSTSGLATINPPDTPADITRWSSTCSIVGVKIDRDFLRHEMDRVGGGPDVTIPDQLDLRAPAGESWFRLVRSIAAQPADDPLLANPLVAEQLAASLTDAFLLAALPDDPVDHHLPRPRIVTRVLDALRADPARPWTAADMADVAGVSVRRLQEGFREYVGRTPRDCLTEIRLAAVHDELRAGATSVTDVAMKWGFTHTGRFAAAFRRKYGVPPSALLREL</sequence>
<keyword evidence="1" id="KW-0805">Transcription regulation</keyword>
<dbReference type="InterPro" id="IPR018062">
    <property type="entry name" value="HTH_AraC-typ_CS"/>
</dbReference>
<dbReference type="InterPro" id="IPR009057">
    <property type="entry name" value="Homeodomain-like_sf"/>
</dbReference>
<dbReference type="SUPFAM" id="SSF46689">
    <property type="entry name" value="Homeodomain-like"/>
    <property type="match status" value="2"/>
</dbReference>
<dbReference type="PROSITE" id="PS00041">
    <property type="entry name" value="HTH_ARAC_FAMILY_1"/>
    <property type="match status" value="1"/>
</dbReference>
<dbReference type="PRINTS" id="PR00032">
    <property type="entry name" value="HTHARAC"/>
</dbReference>
<evidence type="ECO:0000256" key="3">
    <source>
        <dbReference type="ARBA" id="ARBA00023163"/>
    </source>
</evidence>
<dbReference type="PANTHER" id="PTHR46796">
    <property type="entry name" value="HTH-TYPE TRANSCRIPTIONAL ACTIVATOR RHAS-RELATED"/>
    <property type="match status" value="1"/>
</dbReference>
<dbReference type="EMBL" id="JAZDUF010000001">
    <property type="protein sequence ID" value="MEE3848799.1"/>
    <property type="molecule type" value="Genomic_DNA"/>
</dbReference>
<keyword evidence="3" id="KW-0804">Transcription</keyword>
<dbReference type="Gene3D" id="1.10.10.60">
    <property type="entry name" value="Homeodomain-like"/>
    <property type="match status" value="1"/>
</dbReference>
<evidence type="ECO:0000256" key="1">
    <source>
        <dbReference type="ARBA" id="ARBA00023015"/>
    </source>
</evidence>
<dbReference type="Proteomes" id="UP001347146">
    <property type="component" value="Unassembled WGS sequence"/>
</dbReference>
<gene>
    <name evidence="5" type="ORF">VZC37_00540</name>
</gene>
<organism evidence="5 6">
    <name type="scientific">Gordonia sesuvii</name>
    <dbReference type="NCBI Taxonomy" id="3116777"/>
    <lineage>
        <taxon>Bacteria</taxon>
        <taxon>Bacillati</taxon>
        <taxon>Actinomycetota</taxon>
        <taxon>Actinomycetes</taxon>
        <taxon>Mycobacteriales</taxon>
        <taxon>Gordoniaceae</taxon>
        <taxon>Gordonia</taxon>
    </lineage>
</organism>
<comment type="caution">
    <text evidence="5">The sequence shown here is derived from an EMBL/GenBank/DDBJ whole genome shotgun (WGS) entry which is preliminary data.</text>
</comment>
<dbReference type="Pfam" id="PF12833">
    <property type="entry name" value="HTH_18"/>
    <property type="match status" value="1"/>
</dbReference>
<dbReference type="PROSITE" id="PS01124">
    <property type="entry name" value="HTH_ARAC_FAMILY_2"/>
    <property type="match status" value="1"/>
</dbReference>
<evidence type="ECO:0000259" key="4">
    <source>
        <dbReference type="PROSITE" id="PS01124"/>
    </source>
</evidence>
<dbReference type="Pfam" id="PF14525">
    <property type="entry name" value="AraC_binding_2"/>
    <property type="match status" value="1"/>
</dbReference>
<evidence type="ECO:0000256" key="2">
    <source>
        <dbReference type="ARBA" id="ARBA00023125"/>
    </source>
</evidence>
<name>A0ABU7M6S5_9ACTN</name>
<keyword evidence="2" id="KW-0238">DNA-binding</keyword>
<dbReference type="InterPro" id="IPR050204">
    <property type="entry name" value="AraC_XylS_family_regulators"/>
</dbReference>
<dbReference type="PANTHER" id="PTHR46796:SF12">
    <property type="entry name" value="HTH-TYPE DNA-BINDING TRANSCRIPTIONAL ACTIVATOR EUTR"/>
    <property type="match status" value="1"/>
</dbReference>
<accession>A0ABU7M6S5</accession>
<proteinExistence type="predicted"/>
<protein>
    <submittedName>
        <fullName evidence="5">AraC family transcriptional regulator</fullName>
    </submittedName>
</protein>
<keyword evidence="6" id="KW-1185">Reference proteome</keyword>
<evidence type="ECO:0000313" key="5">
    <source>
        <dbReference type="EMBL" id="MEE3848799.1"/>
    </source>
</evidence>
<dbReference type="InterPro" id="IPR035418">
    <property type="entry name" value="AraC-bd_2"/>
</dbReference>
<dbReference type="InterPro" id="IPR020449">
    <property type="entry name" value="Tscrpt_reg_AraC-type_HTH"/>
</dbReference>
<feature type="domain" description="HTH araC/xylS-type" evidence="4">
    <location>
        <begin position="214"/>
        <end position="312"/>
    </location>
</feature>
<dbReference type="SMART" id="SM00342">
    <property type="entry name" value="HTH_ARAC"/>
    <property type="match status" value="1"/>
</dbReference>
<dbReference type="InterPro" id="IPR018060">
    <property type="entry name" value="HTH_AraC"/>
</dbReference>